<dbReference type="Proteomes" id="UP001516400">
    <property type="component" value="Unassembled WGS sequence"/>
</dbReference>
<evidence type="ECO:0000313" key="1">
    <source>
        <dbReference type="EMBL" id="KAL3277432.1"/>
    </source>
</evidence>
<accession>A0ABD2NFF1</accession>
<gene>
    <name evidence="1" type="ORF">HHI36_012780</name>
</gene>
<keyword evidence="2" id="KW-1185">Reference proteome</keyword>
<name>A0ABD2NFF1_9CUCU</name>
<organism evidence="1 2">
    <name type="scientific">Cryptolaemus montrouzieri</name>
    <dbReference type="NCBI Taxonomy" id="559131"/>
    <lineage>
        <taxon>Eukaryota</taxon>
        <taxon>Metazoa</taxon>
        <taxon>Ecdysozoa</taxon>
        <taxon>Arthropoda</taxon>
        <taxon>Hexapoda</taxon>
        <taxon>Insecta</taxon>
        <taxon>Pterygota</taxon>
        <taxon>Neoptera</taxon>
        <taxon>Endopterygota</taxon>
        <taxon>Coleoptera</taxon>
        <taxon>Polyphaga</taxon>
        <taxon>Cucujiformia</taxon>
        <taxon>Coccinelloidea</taxon>
        <taxon>Coccinellidae</taxon>
        <taxon>Scymninae</taxon>
        <taxon>Scymnini</taxon>
        <taxon>Cryptolaemus</taxon>
    </lineage>
</organism>
<sequence length="247" mass="28180">MAYNKEALIRELTEINKEKISIIINKSVPENVEISEELRQFLESKESEISGKLVKSRVFTELNLQTNIDNIRLESDLKVFKMQLDCVMETIGHLKKSVSDKELIINILTHNEQTGKSSYQKCEVVTFDKKSLNEGTFKLVYTEITACNITETDKAEAKEADPIASRYKRKPRKEIIVGSDSEEPTGHDVFKVIPKRAIIHVLNTRAEDIHTYVKAKFKSEYLKIVACPTREGAKSLSFRIEADIDIS</sequence>
<dbReference type="EMBL" id="JABFTP020000103">
    <property type="protein sequence ID" value="KAL3277432.1"/>
    <property type="molecule type" value="Genomic_DNA"/>
</dbReference>
<reference evidence="1 2" key="1">
    <citation type="journal article" date="2021" name="BMC Biol.">
        <title>Horizontally acquired antibacterial genes associated with adaptive radiation of ladybird beetles.</title>
        <authorList>
            <person name="Li H.S."/>
            <person name="Tang X.F."/>
            <person name="Huang Y.H."/>
            <person name="Xu Z.Y."/>
            <person name="Chen M.L."/>
            <person name="Du X.Y."/>
            <person name="Qiu B.Y."/>
            <person name="Chen P.T."/>
            <person name="Zhang W."/>
            <person name="Slipinski A."/>
            <person name="Escalona H.E."/>
            <person name="Waterhouse R.M."/>
            <person name="Zwick A."/>
            <person name="Pang H."/>
        </authorList>
    </citation>
    <scope>NUCLEOTIDE SEQUENCE [LARGE SCALE GENOMIC DNA]</scope>
    <source>
        <strain evidence="1">SYSU2018</strain>
    </source>
</reference>
<protein>
    <submittedName>
        <fullName evidence="1">Uncharacterized protein</fullName>
    </submittedName>
</protein>
<comment type="caution">
    <text evidence="1">The sequence shown here is derived from an EMBL/GenBank/DDBJ whole genome shotgun (WGS) entry which is preliminary data.</text>
</comment>
<dbReference type="AlphaFoldDB" id="A0ABD2NFF1"/>
<evidence type="ECO:0000313" key="2">
    <source>
        <dbReference type="Proteomes" id="UP001516400"/>
    </source>
</evidence>
<proteinExistence type="predicted"/>